<dbReference type="PANTHER" id="PTHR39430:SF1">
    <property type="entry name" value="PROTEASE"/>
    <property type="match status" value="1"/>
</dbReference>
<feature type="transmembrane region" description="Helical" evidence="1">
    <location>
        <begin position="12"/>
        <end position="31"/>
    </location>
</feature>
<feature type="transmembrane region" description="Helical" evidence="1">
    <location>
        <begin position="178"/>
        <end position="196"/>
    </location>
</feature>
<dbReference type="AlphaFoldDB" id="A0A6V6YTQ7"/>
<feature type="transmembrane region" description="Helical" evidence="1">
    <location>
        <begin position="90"/>
        <end position="115"/>
    </location>
</feature>
<reference evidence="3 4" key="1">
    <citation type="submission" date="2020-06" db="EMBL/GenBank/DDBJ databases">
        <authorList>
            <person name="Criscuolo A."/>
        </authorList>
    </citation>
    <scope>NUCLEOTIDE SEQUENCE [LARGE SCALE GENOMIC DNA]</scope>
    <source>
        <strain evidence="4">CIP 110025</strain>
    </source>
</reference>
<sequence>MNQSIKKNLDFPITKIILGIIVCFSLFVVIQNFLLKPFFFNIIQDQSIAKPIIHCISSVLLLVSYYYFFRFYDKRKITELSVNHLPKEMFGGFILGFLTISLSIFILYLLGYYQIISITTAYYSTKFFTMLIIAALVEDLFHRGLIVREIENWLGTHIAIVIAMLVELQHIFNPNSGLFDIFFYLIWGFTMAMLFIYTKRIWLPFFFHLGWNFAQPFYGSNLTGTNDMGNIIQSKFTGPELLTGGAFGIEGSIFTASFLLIIGIVLYYFAKKEGKIIKRKAMN</sequence>
<name>A0A6V6YTQ7_9FLAO</name>
<keyword evidence="3" id="KW-0645">Protease</keyword>
<protein>
    <submittedName>
        <fullName evidence="3">CAAX protease family protein</fullName>
    </submittedName>
</protein>
<keyword evidence="1" id="KW-0472">Membrane</keyword>
<dbReference type="PANTHER" id="PTHR39430">
    <property type="entry name" value="MEMBRANE-ASSOCIATED PROTEASE-RELATED"/>
    <property type="match status" value="1"/>
</dbReference>
<dbReference type="RefSeq" id="WP_157505969.1">
    <property type="nucleotide sequence ID" value="NZ_CAIJDO010000094.1"/>
</dbReference>
<keyword evidence="4" id="KW-1185">Reference proteome</keyword>
<dbReference type="GO" id="GO:0006508">
    <property type="term" value="P:proteolysis"/>
    <property type="evidence" value="ECO:0007669"/>
    <property type="project" value="UniProtKB-KW"/>
</dbReference>
<comment type="caution">
    <text evidence="3">The sequence shown here is derived from an EMBL/GenBank/DDBJ whole genome shotgun (WGS) entry which is preliminary data.</text>
</comment>
<dbReference type="GO" id="GO:0080120">
    <property type="term" value="P:CAAX-box protein maturation"/>
    <property type="evidence" value="ECO:0007669"/>
    <property type="project" value="UniProtKB-ARBA"/>
</dbReference>
<keyword evidence="3" id="KW-0378">Hydrolase</keyword>
<proteinExistence type="predicted"/>
<keyword evidence="1" id="KW-1133">Transmembrane helix</keyword>
<dbReference type="InterPro" id="IPR003675">
    <property type="entry name" value="Rce1/LyrA-like_dom"/>
</dbReference>
<feature type="transmembrane region" description="Helical" evidence="1">
    <location>
        <begin position="121"/>
        <end position="141"/>
    </location>
</feature>
<dbReference type="Pfam" id="PF02517">
    <property type="entry name" value="Rce1-like"/>
    <property type="match status" value="1"/>
</dbReference>
<feature type="transmembrane region" description="Helical" evidence="1">
    <location>
        <begin position="153"/>
        <end position="172"/>
    </location>
</feature>
<keyword evidence="1" id="KW-0812">Transmembrane</keyword>
<feature type="transmembrane region" description="Helical" evidence="1">
    <location>
        <begin position="201"/>
        <end position="218"/>
    </location>
</feature>
<evidence type="ECO:0000256" key="1">
    <source>
        <dbReference type="SAM" id="Phobius"/>
    </source>
</evidence>
<evidence type="ECO:0000313" key="4">
    <source>
        <dbReference type="Proteomes" id="UP000556700"/>
    </source>
</evidence>
<feature type="domain" description="CAAX prenyl protease 2/Lysostaphin resistance protein A-like" evidence="2">
    <location>
        <begin position="127"/>
        <end position="213"/>
    </location>
</feature>
<feature type="transmembrane region" description="Helical" evidence="1">
    <location>
        <begin position="251"/>
        <end position="270"/>
    </location>
</feature>
<feature type="transmembrane region" description="Helical" evidence="1">
    <location>
        <begin position="51"/>
        <end position="69"/>
    </location>
</feature>
<gene>
    <name evidence="3" type="ORF">FLACHUCJ7_01023</name>
</gene>
<evidence type="ECO:0000259" key="2">
    <source>
        <dbReference type="Pfam" id="PF02517"/>
    </source>
</evidence>
<organism evidence="3 4">
    <name type="scientific">Flavobacterium chungangense</name>
    <dbReference type="NCBI Taxonomy" id="554283"/>
    <lineage>
        <taxon>Bacteria</taxon>
        <taxon>Pseudomonadati</taxon>
        <taxon>Bacteroidota</taxon>
        <taxon>Flavobacteriia</taxon>
        <taxon>Flavobacteriales</taxon>
        <taxon>Flavobacteriaceae</taxon>
        <taxon>Flavobacterium</taxon>
    </lineage>
</organism>
<dbReference type="EMBL" id="CAIJDO010000094">
    <property type="protein sequence ID" value="CAD0002669.1"/>
    <property type="molecule type" value="Genomic_DNA"/>
</dbReference>
<accession>A0A6V6YTQ7</accession>
<evidence type="ECO:0000313" key="3">
    <source>
        <dbReference type="EMBL" id="CAD0002669.1"/>
    </source>
</evidence>
<dbReference type="GO" id="GO:0004175">
    <property type="term" value="F:endopeptidase activity"/>
    <property type="evidence" value="ECO:0007669"/>
    <property type="project" value="UniProtKB-ARBA"/>
</dbReference>
<dbReference type="Proteomes" id="UP000556700">
    <property type="component" value="Unassembled WGS sequence"/>
</dbReference>